<evidence type="ECO:0000256" key="8">
    <source>
        <dbReference type="RuleBase" id="RU003953"/>
    </source>
</evidence>
<dbReference type="Pfam" id="PF12627">
    <property type="entry name" value="PolyA_pol_RNAbd"/>
    <property type="match status" value="1"/>
</dbReference>
<keyword evidence="6 7" id="KW-0804">Transcription</keyword>
<dbReference type="AlphaFoldDB" id="A0A4R5LQ56"/>
<keyword evidence="2 7" id="KW-0808">Transferase</keyword>
<dbReference type="Pfam" id="PF01743">
    <property type="entry name" value="PolyA_pol"/>
    <property type="match status" value="1"/>
</dbReference>
<comment type="function">
    <text evidence="7">Adds poly(A) tail to the 3' end of many RNAs, which usually targets these RNAs for decay. Plays a significant role in the global control of gene expression, through influencing the rate of transcript degradation, and in the general RNA quality control.</text>
</comment>
<dbReference type="GO" id="GO:1990817">
    <property type="term" value="F:poly(A) RNA polymerase activity"/>
    <property type="evidence" value="ECO:0007669"/>
    <property type="project" value="UniProtKB-UniRule"/>
</dbReference>
<evidence type="ECO:0000259" key="12">
    <source>
        <dbReference type="Pfam" id="PF12627"/>
    </source>
</evidence>
<evidence type="ECO:0000256" key="4">
    <source>
        <dbReference type="ARBA" id="ARBA00022840"/>
    </source>
</evidence>
<dbReference type="GO" id="GO:0005524">
    <property type="term" value="F:ATP binding"/>
    <property type="evidence" value="ECO:0007669"/>
    <property type="project" value="UniProtKB-UniRule"/>
</dbReference>
<sequence length="433" mass="49141">MKVIPRDQHCISRKNISDGALKVMSRLRSQGHQAYLVGGAVRDLLLGGHPKDFDIATDATPEEVHGLFRNSRIIGRRFRIVHVRFGREVIEVTTFRGHHESGDEASPATGGNHSRQSDKGLLLRDNVYGTLEEDAVRRDLTVNALYYDAGKFEVFDHVHGLDDLQNRQVCVIGEPEVRYREDPVRMLRAVRFAAKLDFDIEAQTAAAIPKCAHLLREIPPARLFDEFLKLFLSGYGAATLEQLLEHDLLQYLFDETSHLVHEDPESLALIRAAMTNTDQRIAEEKPVTPAFILAALLWPVASRTASELESRGDSPMVAIHSAAQQTIAEASTQLSIPRRFSQPMREIWEFQLRLQRRQGKKAAELVEHRRFRAAYDFLLLREQAGEETADLGAWWTEFQTLNMDQRMDQAGSAPGSTSGRRRRPRRRRNPKQA</sequence>
<comment type="caution">
    <text evidence="13">The sequence shown here is derived from an EMBL/GenBank/DDBJ whole genome shotgun (WGS) entry which is preliminary data.</text>
</comment>
<evidence type="ECO:0000259" key="10">
    <source>
        <dbReference type="Pfam" id="PF01743"/>
    </source>
</evidence>
<dbReference type="InterPro" id="IPR032828">
    <property type="entry name" value="PolyA_RNA-bd"/>
</dbReference>
<reference evidence="13 14" key="1">
    <citation type="submission" date="2019-03" db="EMBL/GenBank/DDBJ databases">
        <title>Seongchinamella monodicae gen. nov., sp. nov., a novel member of the Gammaproteobacteria isolated from a tidal mudflat of beach.</title>
        <authorList>
            <person name="Yang H.G."/>
            <person name="Kang J.W."/>
            <person name="Lee S.D."/>
        </authorList>
    </citation>
    <scope>NUCLEOTIDE SEQUENCE [LARGE SCALE GENOMIC DNA]</scope>
    <source>
        <strain evidence="13 14">GH4-78</strain>
    </source>
</reference>
<feature type="region of interest" description="Disordered" evidence="9">
    <location>
        <begin position="405"/>
        <end position="433"/>
    </location>
</feature>
<dbReference type="SUPFAM" id="SSF81891">
    <property type="entry name" value="Poly A polymerase C-terminal region-like"/>
    <property type="match status" value="1"/>
</dbReference>
<evidence type="ECO:0000313" key="13">
    <source>
        <dbReference type="EMBL" id="TDG12641.1"/>
    </source>
</evidence>
<dbReference type="RefSeq" id="WP_133213622.1">
    <property type="nucleotide sequence ID" value="NZ_SMSE01000003.1"/>
</dbReference>
<dbReference type="InterPro" id="IPR052191">
    <property type="entry name" value="tRNA_ntf/polyA_polymerase_I"/>
</dbReference>
<name>A0A4R5LQ56_9GAMM</name>
<feature type="domain" description="tRNA nucleotidyltransferase/poly(A) polymerase RNA and SrmB- binding" evidence="12">
    <location>
        <begin position="197"/>
        <end position="256"/>
    </location>
</feature>
<feature type="active site" evidence="7">
    <location>
        <position position="52"/>
    </location>
</feature>
<evidence type="ECO:0000256" key="5">
    <source>
        <dbReference type="ARBA" id="ARBA00022884"/>
    </source>
</evidence>
<keyword evidence="1 7" id="KW-0507">mRNA processing</keyword>
<comment type="similarity">
    <text evidence="7 8">Belongs to the tRNA nucleotidyltransferase/poly(A) polymerase family.</text>
</comment>
<dbReference type="FunFam" id="3.30.460.10:FF:000035">
    <property type="entry name" value="Poly(A) polymerase I"/>
    <property type="match status" value="1"/>
</dbReference>
<keyword evidence="3 7" id="KW-0547">Nucleotide-binding</keyword>
<feature type="compositionally biased region" description="Basic residues" evidence="9">
    <location>
        <begin position="419"/>
        <end position="433"/>
    </location>
</feature>
<dbReference type="Pfam" id="PF12626">
    <property type="entry name" value="PolyA_pol_arg_C"/>
    <property type="match status" value="1"/>
</dbReference>
<dbReference type="Gene3D" id="1.10.3090.10">
    <property type="entry name" value="cca-adding enzyme, domain 2"/>
    <property type="match status" value="1"/>
</dbReference>
<keyword evidence="4 7" id="KW-0067">ATP-binding</keyword>
<keyword evidence="5 7" id="KW-0694">RNA-binding</keyword>
<dbReference type="NCBIfam" id="TIGR01942">
    <property type="entry name" value="pcnB"/>
    <property type="match status" value="1"/>
</dbReference>
<dbReference type="GO" id="GO:0043633">
    <property type="term" value="P:polyadenylation-dependent RNA catabolic process"/>
    <property type="evidence" value="ECO:0007669"/>
    <property type="project" value="InterPro"/>
</dbReference>
<evidence type="ECO:0000313" key="14">
    <source>
        <dbReference type="Proteomes" id="UP000295554"/>
    </source>
</evidence>
<dbReference type="EMBL" id="SMSE01000003">
    <property type="protein sequence ID" value="TDG12641.1"/>
    <property type="molecule type" value="Genomic_DNA"/>
</dbReference>
<dbReference type="Proteomes" id="UP000295554">
    <property type="component" value="Unassembled WGS sequence"/>
</dbReference>
<dbReference type="CDD" id="cd05398">
    <property type="entry name" value="NT_ClassII-CCAase"/>
    <property type="match status" value="1"/>
</dbReference>
<dbReference type="PANTHER" id="PTHR43051">
    <property type="entry name" value="POLYNUCLEOTIDE ADENYLYLTRANSFERASE FAMILY PROTEIN"/>
    <property type="match status" value="1"/>
</dbReference>
<evidence type="ECO:0000256" key="9">
    <source>
        <dbReference type="SAM" id="MobiDB-lite"/>
    </source>
</evidence>
<evidence type="ECO:0000256" key="1">
    <source>
        <dbReference type="ARBA" id="ARBA00022664"/>
    </source>
</evidence>
<feature type="region of interest" description="Disordered" evidence="9">
    <location>
        <begin position="96"/>
        <end position="118"/>
    </location>
</feature>
<feature type="active site" evidence="7">
    <location>
        <position position="139"/>
    </location>
</feature>
<keyword evidence="13" id="KW-0548">Nucleotidyltransferase</keyword>
<keyword evidence="14" id="KW-1185">Reference proteome</keyword>
<dbReference type="InterPro" id="IPR025866">
    <property type="entry name" value="PolyA_pol_arg_C_dom"/>
</dbReference>
<dbReference type="Gene3D" id="3.30.460.10">
    <property type="entry name" value="Beta Polymerase, domain 2"/>
    <property type="match status" value="1"/>
</dbReference>
<evidence type="ECO:0000256" key="7">
    <source>
        <dbReference type="HAMAP-Rule" id="MF_00957"/>
    </source>
</evidence>
<dbReference type="InterPro" id="IPR002646">
    <property type="entry name" value="PolA_pol_head_dom"/>
</dbReference>
<accession>A0A4R5LQ56</accession>
<dbReference type="SUPFAM" id="SSF81301">
    <property type="entry name" value="Nucleotidyltransferase"/>
    <property type="match status" value="1"/>
</dbReference>
<evidence type="ECO:0000259" key="11">
    <source>
        <dbReference type="Pfam" id="PF12626"/>
    </source>
</evidence>
<feature type="active site" evidence="7">
    <location>
        <position position="54"/>
    </location>
</feature>
<comment type="catalytic activity">
    <reaction evidence="7">
        <text>RNA(n) + ATP = RNA(n)-3'-adenine ribonucleotide + diphosphate</text>
        <dbReference type="Rhea" id="RHEA:11332"/>
        <dbReference type="Rhea" id="RHEA-COMP:14527"/>
        <dbReference type="Rhea" id="RHEA-COMP:17347"/>
        <dbReference type="ChEBI" id="CHEBI:30616"/>
        <dbReference type="ChEBI" id="CHEBI:33019"/>
        <dbReference type="ChEBI" id="CHEBI:140395"/>
        <dbReference type="ChEBI" id="CHEBI:173115"/>
        <dbReference type="EC" id="2.7.7.19"/>
    </reaction>
</comment>
<dbReference type="GO" id="GO:0006397">
    <property type="term" value="P:mRNA processing"/>
    <property type="evidence" value="ECO:0007669"/>
    <property type="project" value="UniProtKB-KW"/>
</dbReference>
<evidence type="ECO:0000256" key="6">
    <source>
        <dbReference type="ARBA" id="ARBA00023163"/>
    </source>
</evidence>
<dbReference type="HAMAP" id="MF_00957">
    <property type="entry name" value="PolyA_pol"/>
    <property type="match status" value="1"/>
</dbReference>
<feature type="domain" description="Poly A polymerase head" evidence="10">
    <location>
        <begin position="34"/>
        <end position="169"/>
    </location>
</feature>
<dbReference type="GO" id="GO:0003723">
    <property type="term" value="F:RNA binding"/>
    <property type="evidence" value="ECO:0007669"/>
    <property type="project" value="UniProtKB-UniRule"/>
</dbReference>
<evidence type="ECO:0000256" key="3">
    <source>
        <dbReference type="ARBA" id="ARBA00022741"/>
    </source>
</evidence>
<organism evidence="13 14">
    <name type="scientific">Seongchinamella unica</name>
    <dbReference type="NCBI Taxonomy" id="2547392"/>
    <lineage>
        <taxon>Bacteria</taxon>
        <taxon>Pseudomonadati</taxon>
        <taxon>Pseudomonadota</taxon>
        <taxon>Gammaproteobacteria</taxon>
        <taxon>Cellvibrionales</taxon>
        <taxon>Halieaceae</taxon>
        <taxon>Seongchinamella</taxon>
    </lineage>
</organism>
<dbReference type="PANTHER" id="PTHR43051:SF1">
    <property type="entry name" value="POLYNUCLEOTIDE ADENYLYLTRANSFERASE FAMILY PROTEIN"/>
    <property type="match status" value="1"/>
</dbReference>
<dbReference type="InterPro" id="IPR010206">
    <property type="entry name" value="PolA_pol_I"/>
</dbReference>
<proteinExistence type="inferred from homology"/>
<feature type="domain" description="Polymerase A arginine-rich C-terminal" evidence="11">
    <location>
        <begin position="312"/>
        <end position="428"/>
    </location>
</feature>
<dbReference type="OrthoDB" id="9805698at2"/>
<protein>
    <recommendedName>
        <fullName evidence="7">Poly(A) polymerase I</fullName>
        <shortName evidence="7">PAP I</shortName>
        <ecNumber evidence="7">2.7.7.19</ecNumber>
    </recommendedName>
</protein>
<dbReference type="EC" id="2.7.7.19" evidence="7"/>
<gene>
    <name evidence="7 13" type="primary">pcnB</name>
    <name evidence="13" type="ORF">E2F43_13725</name>
</gene>
<evidence type="ECO:0000256" key="2">
    <source>
        <dbReference type="ARBA" id="ARBA00022679"/>
    </source>
</evidence>
<dbReference type="InterPro" id="IPR043519">
    <property type="entry name" value="NT_sf"/>
</dbReference>